<sequence>MPVKVFLQVDMRSVATRQNTPSNPFAGYIGGTALDYIIRAHPDWEYHVLVRDEYRAEPIAAKYPYVRFTYGTLEDDAILERASSQADIVVRPEGGTFARQPRVLDPHVRHLHPHMVRRPAPARGCCALPEQKYHDIDDIERLVTLPDGAHHRDVDKIAVAANSDIVKVAILCPPTIYGVGTGAANTRSRQVPSLARTTLSKGFAPIIGQGKTEWDHVHSDDLGELYVKLVDATQDPSKRDNPDIFGPHAYFFAENGSHKWADVAQWIAEEAKKQGYLPEAQTKLVSEKDIVMMEDGSVSWGRNSKGVAERARKYLGWKPKGFRSRTQSRRWSPARPRRLG</sequence>
<protein>
    <submittedName>
        <fullName evidence="1">Uncharacterized protein</fullName>
    </submittedName>
</protein>
<evidence type="ECO:0000313" key="2">
    <source>
        <dbReference type="Proteomes" id="UP001638806"/>
    </source>
</evidence>
<evidence type="ECO:0000313" key="1">
    <source>
        <dbReference type="EMBL" id="KAL3958885.1"/>
    </source>
</evidence>
<dbReference type="EMBL" id="JBGNUJ010000006">
    <property type="protein sequence ID" value="KAL3958885.1"/>
    <property type="molecule type" value="Genomic_DNA"/>
</dbReference>
<organism evidence="1 2">
    <name type="scientific">Purpureocillium lilacinum</name>
    <name type="common">Paecilomyces lilacinus</name>
    <dbReference type="NCBI Taxonomy" id="33203"/>
    <lineage>
        <taxon>Eukaryota</taxon>
        <taxon>Fungi</taxon>
        <taxon>Dikarya</taxon>
        <taxon>Ascomycota</taxon>
        <taxon>Pezizomycotina</taxon>
        <taxon>Sordariomycetes</taxon>
        <taxon>Hypocreomycetidae</taxon>
        <taxon>Hypocreales</taxon>
        <taxon>Ophiocordycipitaceae</taxon>
        <taxon>Purpureocillium</taxon>
    </lineage>
</organism>
<comment type="caution">
    <text evidence="1">The sequence shown here is derived from an EMBL/GenBank/DDBJ whole genome shotgun (WGS) entry which is preliminary data.</text>
</comment>
<proteinExistence type="predicted"/>
<name>A0ACC4DR92_PURLI</name>
<accession>A0ACC4DR92</accession>
<reference evidence="1" key="1">
    <citation type="submission" date="2024-12" db="EMBL/GenBank/DDBJ databases">
        <title>Comparative genomics and development of molecular markers within Purpureocillium lilacinum and among Purpureocillium species.</title>
        <authorList>
            <person name="Yeh Z.-Y."/>
            <person name="Ni N.-T."/>
            <person name="Lo P.-H."/>
            <person name="Mushyakhwo K."/>
            <person name="Lin C.-F."/>
            <person name="Nai Y.-S."/>
        </authorList>
    </citation>
    <scope>NUCLEOTIDE SEQUENCE</scope>
    <source>
        <strain evidence="1">NCHU-NPUST-175</strain>
    </source>
</reference>
<keyword evidence="2" id="KW-1185">Reference proteome</keyword>
<gene>
    <name evidence="1" type="ORF">ACCO45_007047</name>
</gene>
<dbReference type="Proteomes" id="UP001638806">
    <property type="component" value="Unassembled WGS sequence"/>
</dbReference>